<dbReference type="PANTHER" id="PTHR23227">
    <property type="entry name" value="BUCENTAUR RELATED"/>
    <property type="match status" value="1"/>
</dbReference>
<proteinExistence type="predicted"/>
<sequence>MIDSIPVGEKVIIGADLNAHLGEGGEGYRRIHGGEGYEKRKAEGQKALESLEGLDMAVVNTFFKKREKQKITYKSGQSQSQIDFIMTRREDLKMFSDCKVIAGEEVVHQDRLVCGVVKVKECKKKRTGAEKRI</sequence>
<organism evidence="1 2">
    <name type="scientific">Elysia marginata</name>
    <dbReference type="NCBI Taxonomy" id="1093978"/>
    <lineage>
        <taxon>Eukaryota</taxon>
        <taxon>Metazoa</taxon>
        <taxon>Spiralia</taxon>
        <taxon>Lophotrochozoa</taxon>
        <taxon>Mollusca</taxon>
        <taxon>Gastropoda</taxon>
        <taxon>Heterobranchia</taxon>
        <taxon>Euthyneura</taxon>
        <taxon>Panpulmonata</taxon>
        <taxon>Sacoglossa</taxon>
        <taxon>Placobranchoidea</taxon>
        <taxon>Plakobranchidae</taxon>
        <taxon>Elysia</taxon>
    </lineage>
</organism>
<dbReference type="AlphaFoldDB" id="A0AAV4G313"/>
<dbReference type="Gene3D" id="3.60.10.10">
    <property type="entry name" value="Endonuclease/exonuclease/phosphatase"/>
    <property type="match status" value="1"/>
</dbReference>
<dbReference type="PANTHER" id="PTHR23227:SF67">
    <property type="entry name" value="CRANIOFACIAL DEVELOPMENT PROTEIN 2-LIKE"/>
    <property type="match status" value="1"/>
</dbReference>
<name>A0AAV4G313_9GAST</name>
<dbReference type="Proteomes" id="UP000762676">
    <property type="component" value="Unassembled WGS sequence"/>
</dbReference>
<protein>
    <submittedName>
        <fullName evidence="1">Glutathione reductase, cytosolic</fullName>
    </submittedName>
</protein>
<dbReference type="InterPro" id="IPR027124">
    <property type="entry name" value="Swc5/CFDP1/2"/>
</dbReference>
<evidence type="ECO:0000313" key="2">
    <source>
        <dbReference type="Proteomes" id="UP000762676"/>
    </source>
</evidence>
<reference evidence="1 2" key="1">
    <citation type="journal article" date="2021" name="Elife">
        <title>Chloroplast acquisition without the gene transfer in kleptoplastic sea slugs, Plakobranchus ocellatus.</title>
        <authorList>
            <person name="Maeda T."/>
            <person name="Takahashi S."/>
            <person name="Yoshida T."/>
            <person name="Shimamura S."/>
            <person name="Takaki Y."/>
            <person name="Nagai Y."/>
            <person name="Toyoda A."/>
            <person name="Suzuki Y."/>
            <person name="Arimoto A."/>
            <person name="Ishii H."/>
            <person name="Satoh N."/>
            <person name="Nishiyama T."/>
            <person name="Hasebe M."/>
            <person name="Maruyama T."/>
            <person name="Minagawa J."/>
            <person name="Obokata J."/>
            <person name="Shigenobu S."/>
        </authorList>
    </citation>
    <scope>NUCLEOTIDE SEQUENCE [LARGE SCALE GENOMIC DNA]</scope>
</reference>
<dbReference type="SUPFAM" id="SSF56219">
    <property type="entry name" value="DNase I-like"/>
    <property type="match status" value="1"/>
</dbReference>
<gene>
    <name evidence="1" type="ORF">ElyMa_005873000</name>
</gene>
<evidence type="ECO:0000313" key="1">
    <source>
        <dbReference type="EMBL" id="GFR79375.1"/>
    </source>
</evidence>
<dbReference type="EMBL" id="BMAT01011802">
    <property type="protein sequence ID" value="GFR79375.1"/>
    <property type="molecule type" value="Genomic_DNA"/>
</dbReference>
<comment type="caution">
    <text evidence="1">The sequence shown here is derived from an EMBL/GenBank/DDBJ whole genome shotgun (WGS) entry which is preliminary data.</text>
</comment>
<dbReference type="InterPro" id="IPR036691">
    <property type="entry name" value="Endo/exonu/phosph_ase_sf"/>
</dbReference>
<accession>A0AAV4G313</accession>
<keyword evidence="2" id="KW-1185">Reference proteome</keyword>